<dbReference type="Pfam" id="PF02577">
    <property type="entry name" value="BFN_dom"/>
    <property type="match status" value="1"/>
</dbReference>
<organism evidence="2 3">
    <name type="scientific">Pseudodesulfovibrio aespoeensis (strain ATCC 700646 / DSM 10631 / Aspo-2)</name>
    <name type="common">Desulfovibrio aespoeensis</name>
    <dbReference type="NCBI Taxonomy" id="643562"/>
    <lineage>
        <taxon>Bacteria</taxon>
        <taxon>Pseudomonadati</taxon>
        <taxon>Thermodesulfobacteriota</taxon>
        <taxon>Desulfovibrionia</taxon>
        <taxon>Desulfovibrionales</taxon>
        <taxon>Desulfovibrionaceae</taxon>
    </lineage>
</organism>
<sequence length="164" mass="17762">MVKVDIFGLALDETSKAPILVLKEAGGERVLPIWIGAMEAMAISVAINAVPFPRPMTHDLLLSAIGNLGGQVAQVEVTDIREGTFYAEIIVAQGNETRRVDSRPSDAIALAVRAKCPILVAERVLAEGGGPMQQGAKRVIKTDDADKWAEELEKFSEDETKYKM</sequence>
<dbReference type="PROSITE" id="PS51658">
    <property type="entry name" value="BFN"/>
    <property type="match status" value="1"/>
</dbReference>
<dbReference type="EMBL" id="CP002431">
    <property type="protein sequence ID" value="ADU62430.1"/>
    <property type="molecule type" value="Genomic_DNA"/>
</dbReference>
<proteinExistence type="predicted"/>
<evidence type="ECO:0000313" key="2">
    <source>
        <dbReference type="EMBL" id="ADU62430.1"/>
    </source>
</evidence>
<accession>E6VVY5</accession>
<name>E6VVY5_PSEA9</name>
<dbReference type="AlphaFoldDB" id="E6VVY5"/>
<dbReference type="HOGENOM" id="CLU_096111_2_2_7"/>
<gene>
    <name evidence="2" type="ordered locus">Daes_1416</name>
</gene>
<reference evidence="3" key="1">
    <citation type="submission" date="2010-12" db="EMBL/GenBank/DDBJ databases">
        <title>Complete sequence of Desulfovibrio aespoeensis Aspo-2.</title>
        <authorList>
            <consortium name="US DOE Joint Genome Institute"/>
            <person name="Lucas S."/>
            <person name="Copeland A."/>
            <person name="Lapidus A."/>
            <person name="Cheng J.-F."/>
            <person name="Goodwin L."/>
            <person name="Pitluck S."/>
            <person name="Chertkov O."/>
            <person name="Misra M."/>
            <person name="Detter J.C."/>
            <person name="Han C."/>
            <person name="Tapia R."/>
            <person name="Land M."/>
            <person name="Hauser L."/>
            <person name="Kyrpides N."/>
            <person name="Ivanova N."/>
            <person name="Ovchinnikova G."/>
            <person name="Pedersen K."/>
            <person name="Jagevall S."/>
            <person name="Hazen T."/>
            <person name="Woyke T."/>
        </authorList>
    </citation>
    <scope>NUCLEOTIDE SEQUENCE [LARGE SCALE GENOMIC DNA]</scope>
    <source>
        <strain evidence="3">ATCC 700646 / DSM 10631 / Aspo-2</strain>
    </source>
</reference>
<dbReference type="OrthoDB" id="9788698at2"/>
<dbReference type="eggNOG" id="COG1259">
    <property type="taxonomic scope" value="Bacteria"/>
</dbReference>
<evidence type="ECO:0000313" key="3">
    <source>
        <dbReference type="Proteomes" id="UP000002191"/>
    </source>
</evidence>
<dbReference type="GO" id="GO:0004518">
    <property type="term" value="F:nuclease activity"/>
    <property type="evidence" value="ECO:0007669"/>
    <property type="project" value="InterPro"/>
</dbReference>
<dbReference type="STRING" id="643562.Daes_1416"/>
<keyword evidence="3" id="KW-1185">Reference proteome</keyword>
<dbReference type="Proteomes" id="UP000002191">
    <property type="component" value="Chromosome"/>
</dbReference>
<evidence type="ECO:0000259" key="1">
    <source>
        <dbReference type="PROSITE" id="PS51658"/>
    </source>
</evidence>
<dbReference type="RefSeq" id="WP_013514360.1">
    <property type="nucleotide sequence ID" value="NC_014844.1"/>
</dbReference>
<dbReference type="SUPFAM" id="SSF103256">
    <property type="entry name" value="Hypothetical protein TM0160"/>
    <property type="match status" value="1"/>
</dbReference>
<dbReference type="InterPro" id="IPR036104">
    <property type="entry name" value="BFN_sf"/>
</dbReference>
<feature type="domain" description="BFN" evidence="1">
    <location>
        <begin position="1"/>
        <end position="132"/>
    </location>
</feature>
<dbReference type="PANTHER" id="PTHR15160:SF1">
    <property type="entry name" value="VON HIPPEL-LINDAU DISEASE TUMOR SUPPRESSOR"/>
    <property type="match status" value="1"/>
</dbReference>
<dbReference type="PANTHER" id="PTHR15160">
    <property type="entry name" value="VON HIPPEL-LINDAU PROTEIN"/>
    <property type="match status" value="1"/>
</dbReference>
<dbReference type="KEGG" id="das:Daes_1416"/>
<dbReference type="Gene3D" id="3.10.690.10">
    <property type="entry name" value="Bifunctional nuclease domain"/>
    <property type="match status" value="1"/>
</dbReference>
<dbReference type="InterPro" id="IPR003729">
    <property type="entry name" value="Bi_nuclease_dom"/>
</dbReference>
<protein>
    <recommendedName>
        <fullName evidence="1">BFN domain-containing protein</fullName>
    </recommendedName>
</protein>
<reference evidence="2 3" key="2">
    <citation type="journal article" date="2014" name="Genome Announc.">
        <title>Complete Genome Sequence of the Subsurface, Mesophilic Sulfate-Reducing Bacterium Desulfovibrio aespoeensis Aspo-2.</title>
        <authorList>
            <person name="Pedersen K."/>
            <person name="Bengtsson A."/>
            <person name="Edlund J."/>
            <person name="Rabe L."/>
            <person name="Hazen T."/>
            <person name="Chakraborty R."/>
            <person name="Goodwin L."/>
            <person name="Shapiro N."/>
        </authorList>
    </citation>
    <scope>NUCLEOTIDE SEQUENCE [LARGE SCALE GENOMIC DNA]</scope>
    <source>
        <strain evidence="3">ATCC 700646 / DSM 10631 / Aspo-2</strain>
    </source>
</reference>